<gene>
    <name evidence="7" type="ORF">E0D97_10865</name>
</gene>
<name>A0A4V2MNU9_9HYPH</name>
<dbReference type="InterPro" id="IPR037185">
    <property type="entry name" value="EmrE-like"/>
</dbReference>
<feature type="domain" description="EamA" evidence="6">
    <location>
        <begin position="6"/>
        <end position="131"/>
    </location>
</feature>
<feature type="transmembrane region" description="Helical" evidence="5">
    <location>
        <begin position="171"/>
        <end position="190"/>
    </location>
</feature>
<dbReference type="GO" id="GO:0016020">
    <property type="term" value="C:membrane"/>
    <property type="evidence" value="ECO:0007669"/>
    <property type="project" value="UniProtKB-SubCell"/>
</dbReference>
<keyword evidence="4 5" id="KW-0472">Membrane</keyword>
<evidence type="ECO:0000256" key="1">
    <source>
        <dbReference type="ARBA" id="ARBA00004141"/>
    </source>
</evidence>
<dbReference type="RefSeq" id="WP_131568685.1">
    <property type="nucleotide sequence ID" value="NZ_JAINFK010000009.1"/>
</dbReference>
<evidence type="ECO:0000256" key="5">
    <source>
        <dbReference type="SAM" id="Phobius"/>
    </source>
</evidence>
<evidence type="ECO:0000259" key="6">
    <source>
        <dbReference type="Pfam" id="PF00892"/>
    </source>
</evidence>
<keyword evidence="2 5" id="KW-0812">Transmembrane</keyword>
<dbReference type="OrthoDB" id="7158585at2"/>
<evidence type="ECO:0000313" key="8">
    <source>
        <dbReference type="Proteomes" id="UP000291301"/>
    </source>
</evidence>
<protein>
    <submittedName>
        <fullName evidence="7">O-acetylserine/cysteine exporter</fullName>
    </submittedName>
</protein>
<proteinExistence type="predicted"/>
<evidence type="ECO:0000313" key="7">
    <source>
        <dbReference type="EMBL" id="TCD14547.1"/>
    </source>
</evidence>
<feature type="transmembrane region" description="Helical" evidence="5">
    <location>
        <begin position="263"/>
        <end position="285"/>
    </location>
</feature>
<reference evidence="7 8" key="1">
    <citation type="journal article" date="2015" name="Antonie Van Leeuwenhoek">
        <title>Oricola cellulosilytica gen. nov., sp. nov., a cellulose-degrading bacterium of the family Phyllobacteriaceae isolated from surface seashore water, and emended descriptions of Mesorhizobium loti and Phyllobacterium myrsinacearum.</title>
        <authorList>
            <person name="Hameed A."/>
            <person name="Shahina M."/>
            <person name="Lai W.A."/>
            <person name="Lin S.Y."/>
            <person name="Young L.S."/>
            <person name="Liu Y.C."/>
            <person name="Hsu Y.H."/>
            <person name="Young C.C."/>
        </authorList>
    </citation>
    <scope>NUCLEOTIDE SEQUENCE [LARGE SCALE GENOMIC DNA]</scope>
    <source>
        <strain evidence="7 8">KCTC 52183</strain>
    </source>
</reference>
<dbReference type="Pfam" id="PF00892">
    <property type="entry name" value="EamA"/>
    <property type="match status" value="2"/>
</dbReference>
<keyword evidence="3 5" id="KW-1133">Transmembrane helix</keyword>
<feature type="domain" description="EamA" evidence="6">
    <location>
        <begin position="143"/>
        <end position="277"/>
    </location>
</feature>
<feature type="transmembrane region" description="Helical" evidence="5">
    <location>
        <begin position="115"/>
        <end position="134"/>
    </location>
</feature>
<sequence>MPPGHILLAILVSAVYGTAFVAIKVAVTDIPPLLATGYRFLFAAIPLVFFVRRPAIPAAYLIAYGLVQGGVMFGLIFTAIGLGMPPGLASLVVQLQVFFTVFFAFLAFGEKPTRAEVAGATIALCGIVLIGWSNASVSPVIPFLLVIASGAAWGVANIIAKAAKPDSMLGFIGWSSLVAPVPLFLLSMLVEGTAFGLPPSAPSGATVLSVAYLAYPTTVFAFAAWVFLLRRHSAAAVTPYALLIPVFGMTSTALVFGERLTPLSMTGSLLVFAGLAVHVFAVRFLKRRSRSV</sequence>
<feature type="transmembrane region" description="Helical" evidence="5">
    <location>
        <begin position="88"/>
        <end position="108"/>
    </location>
</feature>
<dbReference type="PANTHER" id="PTHR32322">
    <property type="entry name" value="INNER MEMBRANE TRANSPORTER"/>
    <property type="match status" value="1"/>
</dbReference>
<feature type="transmembrane region" description="Helical" evidence="5">
    <location>
        <begin position="240"/>
        <end position="257"/>
    </location>
</feature>
<feature type="transmembrane region" description="Helical" evidence="5">
    <location>
        <begin position="7"/>
        <end position="27"/>
    </location>
</feature>
<feature type="transmembrane region" description="Helical" evidence="5">
    <location>
        <begin position="210"/>
        <end position="228"/>
    </location>
</feature>
<evidence type="ECO:0000256" key="3">
    <source>
        <dbReference type="ARBA" id="ARBA00022989"/>
    </source>
</evidence>
<feature type="transmembrane region" description="Helical" evidence="5">
    <location>
        <begin position="33"/>
        <end position="51"/>
    </location>
</feature>
<keyword evidence="8" id="KW-1185">Reference proteome</keyword>
<dbReference type="AlphaFoldDB" id="A0A4V2MNU9"/>
<dbReference type="EMBL" id="SJST01000003">
    <property type="protein sequence ID" value="TCD14547.1"/>
    <property type="molecule type" value="Genomic_DNA"/>
</dbReference>
<dbReference type="PANTHER" id="PTHR32322:SF9">
    <property type="entry name" value="AMINO-ACID METABOLITE EFFLUX PUMP-RELATED"/>
    <property type="match status" value="1"/>
</dbReference>
<evidence type="ECO:0000256" key="4">
    <source>
        <dbReference type="ARBA" id="ARBA00023136"/>
    </source>
</evidence>
<comment type="caution">
    <text evidence="7">The sequence shown here is derived from an EMBL/GenBank/DDBJ whole genome shotgun (WGS) entry which is preliminary data.</text>
</comment>
<evidence type="ECO:0000256" key="2">
    <source>
        <dbReference type="ARBA" id="ARBA00022692"/>
    </source>
</evidence>
<dbReference type="InterPro" id="IPR050638">
    <property type="entry name" value="AA-Vitamin_Transporters"/>
</dbReference>
<comment type="subcellular location">
    <subcellularLocation>
        <location evidence="1">Membrane</location>
        <topology evidence="1">Multi-pass membrane protein</topology>
    </subcellularLocation>
</comment>
<feature type="transmembrane region" description="Helical" evidence="5">
    <location>
        <begin position="140"/>
        <end position="159"/>
    </location>
</feature>
<accession>A0A4V2MNU9</accession>
<dbReference type="Proteomes" id="UP000291301">
    <property type="component" value="Unassembled WGS sequence"/>
</dbReference>
<organism evidence="7 8">
    <name type="scientific">Oricola cellulosilytica</name>
    <dbReference type="NCBI Taxonomy" id="1429082"/>
    <lineage>
        <taxon>Bacteria</taxon>
        <taxon>Pseudomonadati</taxon>
        <taxon>Pseudomonadota</taxon>
        <taxon>Alphaproteobacteria</taxon>
        <taxon>Hyphomicrobiales</taxon>
        <taxon>Ahrensiaceae</taxon>
        <taxon>Oricola</taxon>
    </lineage>
</organism>
<dbReference type="SUPFAM" id="SSF103481">
    <property type="entry name" value="Multidrug resistance efflux transporter EmrE"/>
    <property type="match status" value="2"/>
</dbReference>
<dbReference type="InterPro" id="IPR000620">
    <property type="entry name" value="EamA_dom"/>
</dbReference>
<feature type="transmembrane region" description="Helical" evidence="5">
    <location>
        <begin position="58"/>
        <end position="82"/>
    </location>
</feature>